<dbReference type="Pfam" id="PF13181">
    <property type="entry name" value="TPR_8"/>
    <property type="match status" value="1"/>
</dbReference>
<proteinExistence type="predicted"/>
<dbReference type="InterPro" id="IPR011990">
    <property type="entry name" value="TPR-like_helical_dom_sf"/>
</dbReference>
<dbReference type="Proteomes" id="UP000227088">
    <property type="component" value="Unassembled WGS sequence"/>
</dbReference>
<accession>A0A1Y5HTS6</accession>
<evidence type="ECO:0000313" key="3">
    <source>
        <dbReference type="EMBL" id="OUS40711.1"/>
    </source>
</evidence>
<organism evidence="3 4">
    <name type="scientific">Oleispira antarctica</name>
    <dbReference type="NCBI Taxonomy" id="188908"/>
    <lineage>
        <taxon>Bacteria</taxon>
        <taxon>Pseudomonadati</taxon>
        <taxon>Pseudomonadota</taxon>
        <taxon>Gammaproteobacteria</taxon>
        <taxon>Oceanospirillales</taxon>
        <taxon>Oceanospirillaceae</taxon>
        <taxon>Oleispira</taxon>
    </lineage>
</organism>
<dbReference type="Pfam" id="PF13414">
    <property type="entry name" value="TPR_11"/>
    <property type="match status" value="1"/>
</dbReference>
<dbReference type="Gene3D" id="1.25.40.10">
    <property type="entry name" value="Tetratricopeptide repeat domain"/>
    <property type="match status" value="1"/>
</dbReference>
<dbReference type="InterPro" id="IPR019734">
    <property type="entry name" value="TPR_rpt"/>
</dbReference>
<dbReference type="PANTHER" id="PTHR44943">
    <property type="entry name" value="CELLULOSE SYNTHASE OPERON PROTEIN C"/>
    <property type="match status" value="1"/>
</dbReference>
<gene>
    <name evidence="3" type="ORF">A9R00_04650</name>
</gene>
<dbReference type="InterPro" id="IPR051685">
    <property type="entry name" value="Ycf3/AcsC/BcsC/TPR_MFPF"/>
</dbReference>
<evidence type="ECO:0000256" key="2">
    <source>
        <dbReference type="ARBA" id="ARBA00022803"/>
    </source>
</evidence>
<dbReference type="PANTHER" id="PTHR44943:SF8">
    <property type="entry name" value="TPR REPEAT-CONTAINING PROTEIN MJ0263"/>
    <property type="match status" value="1"/>
</dbReference>
<keyword evidence="1" id="KW-0677">Repeat</keyword>
<dbReference type="SMART" id="SM00028">
    <property type="entry name" value="TPR"/>
    <property type="match status" value="2"/>
</dbReference>
<comment type="caution">
    <text evidence="3">The sequence shown here is derived from an EMBL/GenBank/DDBJ whole genome shotgun (WGS) entry which is preliminary data.</text>
</comment>
<sequence length="252" mass="27850">MLMPFASLMRLWMLVLLVGLNGCSLLKPKPEVVDNQVQTKGALAPELEQMFADALGLLRDNEFEQAEQELLVITSKYPDYAGPWSNLAIAQLSLKKYEASLESINAAINIDAKFCPSLALKGVALRELGRFSDAKAVYLQAIECDPDDVASVYNLGVLADLYLHDATTALFYYQTYLVALEGEQDSTVESWVVGLKRRVPEDQRIALVTKKSAPIEKEQVAAKETVAEKEIILNEPVDMANDIDEPQLAGEE</sequence>
<keyword evidence="2" id="KW-0802">TPR repeat</keyword>
<reference evidence="4" key="1">
    <citation type="journal article" date="2017" name="Proc. Natl. Acad. Sci. U.S.A.">
        <title>Simulation of Deepwater Horizon oil plume reveals substrate specialization within a complex community of hydrocarbon degraders.</title>
        <authorList>
            <person name="Hu P."/>
            <person name="Dubinsky E.A."/>
            <person name="Probst A.J."/>
            <person name="Wang J."/>
            <person name="Sieber C.M.K."/>
            <person name="Tom L.M."/>
            <person name="Gardinali P."/>
            <person name="Banfield J.F."/>
            <person name="Atlas R.M."/>
            <person name="Andersen G.L."/>
        </authorList>
    </citation>
    <scope>NUCLEOTIDE SEQUENCE [LARGE SCALE GENOMIC DNA]</scope>
</reference>
<evidence type="ECO:0000313" key="4">
    <source>
        <dbReference type="Proteomes" id="UP000227088"/>
    </source>
</evidence>
<dbReference type="SUPFAM" id="SSF48452">
    <property type="entry name" value="TPR-like"/>
    <property type="match status" value="1"/>
</dbReference>
<protein>
    <submittedName>
        <fullName evidence="3">Uncharacterized protein</fullName>
    </submittedName>
</protein>
<evidence type="ECO:0000256" key="1">
    <source>
        <dbReference type="ARBA" id="ARBA00022737"/>
    </source>
</evidence>
<dbReference type="EMBL" id="MABE01000267">
    <property type="protein sequence ID" value="OUS40711.1"/>
    <property type="molecule type" value="Genomic_DNA"/>
</dbReference>
<dbReference type="AlphaFoldDB" id="A0A1Y5HTS6"/>
<name>A0A1Y5HTS6_OLEAN</name>